<dbReference type="SUPFAM" id="SSF46689">
    <property type="entry name" value="Homeodomain-like"/>
    <property type="match status" value="1"/>
</dbReference>
<dbReference type="Gene3D" id="1.10.10.60">
    <property type="entry name" value="Homeodomain-like"/>
    <property type="match status" value="1"/>
</dbReference>
<comment type="caution">
    <text evidence="2">The sequence shown here is derived from an EMBL/GenBank/DDBJ whole genome shotgun (WGS) entry which is preliminary data.</text>
</comment>
<dbReference type="GO" id="GO:0003677">
    <property type="term" value="F:DNA binding"/>
    <property type="evidence" value="ECO:0007669"/>
    <property type="project" value="InterPro"/>
</dbReference>
<accession>A0A397DI35</accession>
<dbReference type="AlphaFoldDB" id="A0A397DI35"/>
<evidence type="ECO:0000313" key="3">
    <source>
        <dbReference type="Proteomes" id="UP000265716"/>
    </source>
</evidence>
<reference evidence="2 3" key="1">
    <citation type="submission" date="2018-08" db="EMBL/GenBank/DDBJ databases">
        <title>Aphanomyces genome sequencing and annotation.</title>
        <authorList>
            <person name="Minardi D."/>
            <person name="Oidtmann B."/>
            <person name="Van Der Giezen M."/>
            <person name="Studholme D.J."/>
        </authorList>
    </citation>
    <scope>NUCLEOTIDE SEQUENCE [LARGE SCALE GENOMIC DNA]</scope>
    <source>
        <strain evidence="2 3">SA</strain>
    </source>
</reference>
<dbReference type="InterPro" id="IPR025898">
    <property type="entry name" value="Tc3_transposase_DNA-bd_dom"/>
</dbReference>
<dbReference type="Pfam" id="PF11427">
    <property type="entry name" value="HTH_Tnp_Tc3_1"/>
    <property type="match status" value="1"/>
</dbReference>
<dbReference type="EMBL" id="QUTC01004262">
    <property type="protein sequence ID" value="RHY65719.1"/>
    <property type="molecule type" value="Genomic_DNA"/>
</dbReference>
<name>A0A397DI35_APHAT</name>
<evidence type="ECO:0000313" key="2">
    <source>
        <dbReference type="EMBL" id="RHY65719.1"/>
    </source>
</evidence>
<dbReference type="InterPro" id="IPR009057">
    <property type="entry name" value="Homeodomain-like_sf"/>
</dbReference>
<sequence>MPRGQPLSDDEKIEVLVLHREDHSANYISKELGRSRGCVQAFLNDPTAYGTAKSTGRPSNVSNAMHRRLIRAARTGKYTAAELVERHSLPVGRRRVCQLLNKSGKLKYKKRLAAPMMTRAHEKARRLRVLYLELVIERYQPLLHFSFSLIAMKFLAALIHAAAAASSQAGAGPLAVVLDSLAPVDNTTIAISKDQSVAVQFRSPPVADGCDTASGSGDIDCTLGLKLEFVNFTVRTIDISTDASLWLQAELCSPDVEEGLPGCTKSCVPHIPIQEFAEQVTFQWSPPSPIELKPNTKYWFTVRSNGETKDKSPLWLLGGKNFADTREDDVKLAYTKSDDVWYAASTMFGRIMPWLQVYTS</sequence>
<dbReference type="VEuPathDB" id="FungiDB:H257_19338"/>
<evidence type="ECO:0000259" key="1">
    <source>
        <dbReference type="Pfam" id="PF11427"/>
    </source>
</evidence>
<dbReference type="VEuPathDB" id="FungiDB:H257_15920"/>
<proteinExistence type="predicted"/>
<protein>
    <recommendedName>
        <fullName evidence="1">Tc3 transposase DNA binding domain-containing protein</fullName>
    </recommendedName>
</protein>
<feature type="domain" description="Tc3 transposase DNA binding" evidence="1">
    <location>
        <begin position="3"/>
        <end position="51"/>
    </location>
</feature>
<dbReference type="Proteomes" id="UP000265716">
    <property type="component" value="Unassembled WGS sequence"/>
</dbReference>
<gene>
    <name evidence="2" type="ORF">DYB38_011423</name>
</gene>
<organism evidence="2 3">
    <name type="scientific">Aphanomyces astaci</name>
    <name type="common">Crayfish plague agent</name>
    <dbReference type="NCBI Taxonomy" id="112090"/>
    <lineage>
        <taxon>Eukaryota</taxon>
        <taxon>Sar</taxon>
        <taxon>Stramenopiles</taxon>
        <taxon>Oomycota</taxon>
        <taxon>Saprolegniomycetes</taxon>
        <taxon>Saprolegniales</taxon>
        <taxon>Verrucalvaceae</taxon>
        <taxon>Aphanomyces</taxon>
    </lineage>
</organism>